<dbReference type="OrthoDB" id="9865885at2"/>
<reference evidence="2 3" key="1">
    <citation type="submission" date="2017-07" db="EMBL/GenBank/DDBJ databases">
        <authorList>
            <person name="Sun Z.S."/>
            <person name="Albrecht U."/>
            <person name="Echele G."/>
            <person name="Lee C.C."/>
        </authorList>
    </citation>
    <scope>NUCLEOTIDE SEQUENCE [LARGE SCALE GENOMIC DNA]</scope>
    <source>
        <strain evidence="2 3">CGMCC 1.12710</strain>
    </source>
</reference>
<name>A0A239PKY4_9PROT</name>
<dbReference type="RefSeq" id="WP_143265912.1">
    <property type="nucleotide sequence ID" value="NZ_FZQA01000001.1"/>
</dbReference>
<evidence type="ECO:0000313" key="3">
    <source>
        <dbReference type="Proteomes" id="UP000198346"/>
    </source>
</evidence>
<proteinExistence type="predicted"/>
<organism evidence="2 3">
    <name type="scientific">Amphiplicatus metriothermophilus</name>
    <dbReference type="NCBI Taxonomy" id="1519374"/>
    <lineage>
        <taxon>Bacteria</taxon>
        <taxon>Pseudomonadati</taxon>
        <taxon>Pseudomonadota</taxon>
        <taxon>Alphaproteobacteria</taxon>
        <taxon>Parvularculales</taxon>
        <taxon>Parvularculaceae</taxon>
        <taxon>Amphiplicatus</taxon>
    </lineage>
</organism>
<dbReference type="Proteomes" id="UP000198346">
    <property type="component" value="Unassembled WGS sequence"/>
</dbReference>
<keyword evidence="1" id="KW-0732">Signal</keyword>
<feature type="chain" id="PRO_5013077038" evidence="1">
    <location>
        <begin position="21"/>
        <end position="115"/>
    </location>
</feature>
<dbReference type="EMBL" id="FZQA01000001">
    <property type="protein sequence ID" value="SNT67714.1"/>
    <property type="molecule type" value="Genomic_DNA"/>
</dbReference>
<accession>A0A239PKY4</accession>
<evidence type="ECO:0000313" key="2">
    <source>
        <dbReference type="EMBL" id="SNT67714.1"/>
    </source>
</evidence>
<sequence length="115" mass="12349">MKKTLAGFAAAAALAAAAFASDFGPTPVNYEQAAETYISERLVDPRGARVQIVGEPYQVYADVAGYEGLPCWAIDVRVKARLPNGTSGGYVPYTVLFLDGEPIALKEDARRLVRL</sequence>
<gene>
    <name evidence="2" type="ORF">SAMN06297382_0207</name>
</gene>
<evidence type="ECO:0000256" key="1">
    <source>
        <dbReference type="SAM" id="SignalP"/>
    </source>
</evidence>
<feature type="signal peptide" evidence="1">
    <location>
        <begin position="1"/>
        <end position="20"/>
    </location>
</feature>
<protein>
    <submittedName>
        <fullName evidence="2">Uncharacterized protein</fullName>
    </submittedName>
</protein>
<dbReference type="AlphaFoldDB" id="A0A239PKY4"/>
<keyword evidence="3" id="KW-1185">Reference proteome</keyword>